<dbReference type="PANTHER" id="PTHR42754:SF1">
    <property type="entry name" value="LIPOPROTEIN"/>
    <property type="match status" value="1"/>
</dbReference>
<dbReference type="EMBL" id="VGIR01000008">
    <property type="protein sequence ID" value="MBM3330701.1"/>
    <property type="molecule type" value="Genomic_DNA"/>
</dbReference>
<dbReference type="AlphaFoldDB" id="A0A938BP08"/>
<name>A0A938BP08_UNCW3</name>
<gene>
    <name evidence="1" type="ORF">FJY68_02475</name>
</gene>
<reference evidence="1" key="1">
    <citation type="submission" date="2019-03" db="EMBL/GenBank/DDBJ databases">
        <title>Lake Tanganyika Metagenome-Assembled Genomes (MAGs).</title>
        <authorList>
            <person name="Tran P."/>
        </authorList>
    </citation>
    <scope>NUCLEOTIDE SEQUENCE</scope>
    <source>
        <strain evidence="1">K_DeepCast_150m_m2_040</strain>
    </source>
</reference>
<organism evidence="1 2">
    <name type="scientific">candidate division WOR-3 bacterium</name>
    <dbReference type="NCBI Taxonomy" id="2052148"/>
    <lineage>
        <taxon>Bacteria</taxon>
        <taxon>Bacteria division WOR-3</taxon>
    </lineage>
</organism>
<comment type="caution">
    <text evidence="1">The sequence shown here is derived from an EMBL/GenBank/DDBJ whole genome shotgun (WGS) entry which is preliminary data.</text>
</comment>
<sequence length="965" mass="105814">MKSRDTLFPGIALLGLALALTTGVAFGQTEVWASHYSGDGFQNEATAIVLSQDTTVVITGFSVGSDFSRDIYTMKLRRSDGGEVWATRWSGPSGSRDEAWSVAVDDLGDVFVTGRTYTAATDTDFVVIKYGGDGTELWTRTYNNGGVDVARVVVADQRGGCFVTGYSNAGSGNGNQDYVTIHYDADGGQRWVSRIGGPGSWHDYPTGMLLGAAGGLFLTGYSWGGSETQYDYLTVRLDTLDGDTVWVRRYDGTGSAPKADYAYDIAQDDSQYIYVTGRAGEQGTWYDATTIKYTPSGTAIWVNRFDAGWLGTDGGGQVVVDGRFNVYVGGIVLDAVNDMYDFLTFRINQDNTNPWFQTFDANVEDDDSLTAMVVDDRGNVCVTGWTYVYQGDIDWMTIKYNADGAKIWSASHQTFGEDDQPFGIVMDENGEYYVTGFDYAGPDENYCTVKYTEDDVGAFRVVLPDDSFRLGATVVPRAWVRNYSALTSRSFAIRCEIGGFYFDAQSVDTIPAYDSVEVSFSPWPVEQAALGTNQVECYTMLEVDKELTNDTVYAQVTGVPAWERLPDVPAGTRRKSVQMGGSLGSVSDSLVLALKGNNTDELYIYNARQNTWSQGSPIQGRKKVKAGAQLEGDTSGNAYAFKGNNCVEFWRYSVEARSWSQKRDYPRGGGKKLKAGSNLAFVPQLNAFYGSKGNTYEFNLYDIATDNWLPKRAVPAGPSGRRKPKDGTVMAYDGVGTIYLLKGGTHEFYGYSVASDSWYPLKDIRYSGYTSRRRKMKKGAAAAFDTEHNRFYALKGGKGGEFWFYDPAQDTWVEPSVDSFPTPPRMRLPYTGADICYGAGKIFALRGNKTNEFWRYNANFPLDFGAGKSGAQAGDASPLRFQLSAAPNPFARRTWLSYSLPSAAHVRLELYDAVGRLVRVVGNGRQGVGRHVVALDSDGLAAGVYLVRLDTGPGSEARTVKLVVR</sequence>
<dbReference type="InterPro" id="IPR015915">
    <property type="entry name" value="Kelch-typ_b-propeller"/>
</dbReference>
<dbReference type="Proteomes" id="UP000779900">
    <property type="component" value="Unassembled WGS sequence"/>
</dbReference>
<dbReference type="NCBIfam" id="TIGR04183">
    <property type="entry name" value="Por_Secre_tail"/>
    <property type="match status" value="1"/>
</dbReference>
<evidence type="ECO:0000313" key="2">
    <source>
        <dbReference type="Proteomes" id="UP000779900"/>
    </source>
</evidence>
<protein>
    <submittedName>
        <fullName evidence="1">T9SS type A sorting domain-containing protein</fullName>
    </submittedName>
</protein>
<evidence type="ECO:0000313" key="1">
    <source>
        <dbReference type="EMBL" id="MBM3330701.1"/>
    </source>
</evidence>
<accession>A0A938BP08</accession>
<dbReference type="InterPro" id="IPR026444">
    <property type="entry name" value="Secre_tail"/>
</dbReference>
<proteinExistence type="predicted"/>
<dbReference type="PANTHER" id="PTHR42754">
    <property type="entry name" value="ENDOGLUCANASE"/>
    <property type="match status" value="1"/>
</dbReference>
<dbReference type="SUPFAM" id="SSF117281">
    <property type="entry name" value="Kelch motif"/>
    <property type="match status" value="1"/>
</dbReference>